<protein>
    <submittedName>
        <fullName evidence="2">Uncharacterized protein</fullName>
    </submittedName>
</protein>
<keyword evidence="3" id="KW-1185">Reference proteome</keyword>
<feature type="compositionally biased region" description="Low complexity" evidence="1">
    <location>
        <begin position="60"/>
        <end position="79"/>
    </location>
</feature>
<name>S8CTJ9_9LAMI</name>
<evidence type="ECO:0000313" key="2">
    <source>
        <dbReference type="EMBL" id="EPS70175.1"/>
    </source>
</evidence>
<dbReference type="AlphaFoldDB" id="S8CTJ9"/>
<sequence>MTAVCLVIRKPPAPGFVNCSVVGFHSLRKVALKMRMALFDLDAGRRFLLLNLNPSSTKPRSLFPTISSSSPIPTSQPLPAAHHHHVRFTESRADNANKRCGRMCSSSTGNKPSGMARSAFEQRSHWSRRRPCLRQYPLKNQ</sequence>
<feature type="region of interest" description="Disordered" evidence="1">
    <location>
        <begin position="99"/>
        <end position="126"/>
    </location>
</feature>
<evidence type="ECO:0000256" key="1">
    <source>
        <dbReference type="SAM" id="MobiDB-lite"/>
    </source>
</evidence>
<proteinExistence type="predicted"/>
<reference evidence="2 3" key="1">
    <citation type="journal article" date="2013" name="BMC Genomics">
        <title>The miniature genome of a carnivorous plant Genlisea aurea contains a low number of genes and short non-coding sequences.</title>
        <authorList>
            <person name="Leushkin E.V."/>
            <person name="Sutormin R.A."/>
            <person name="Nabieva E.R."/>
            <person name="Penin A.A."/>
            <person name="Kondrashov A.S."/>
            <person name="Logacheva M.D."/>
        </authorList>
    </citation>
    <scope>NUCLEOTIDE SEQUENCE [LARGE SCALE GENOMIC DNA]</scope>
</reference>
<feature type="region of interest" description="Disordered" evidence="1">
    <location>
        <begin position="60"/>
        <end position="81"/>
    </location>
</feature>
<dbReference type="Proteomes" id="UP000015453">
    <property type="component" value="Unassembled WGS sequence"/>
</dbReference>
<organism evidence="2 3">
    <name type="scientific">Genlisea aurea</name>
    <dbReference type="NCBI Taxonomy" id="192259"/>
    <lineage>
        <taxon>Eukaryota</taxon>
        <taxon>Viridiplantae</taxon>
        <taxon>Streptophyta</taxon>
        <taxon>Embryophyta</taxon>
        <taxon>Tracheophyta</taxon>
        <taxon>Spermatophyta</taxon>
        <taxon>Magnoliopsida</taxon>
        <taxon>eudicotyledons</taxon>
        <taxon>Gunneridae</taxon>
        <taxon>Pentapetalae</taxon>
        <taxon>asterids</taxon>
        <taxon>lamiids</taxon>
        <taxon>Lamiales</taxon>
        <taxon>Lentibulariaceae</taxon>
        <taxon>Genlisea</taxon>
    </lineage>
</organism>
<accession>S8CTJ9</accession>
<comment type="caution">
    <text evidence="2">The sequence shown here is derived from an EMBL/GenBank/DDBJ whole genome shotgun (WGS) entry which is preliminary data.</text>
</comment>
<gene>
    <name evidence="2" type="ORF">M569_04586</name>
</gene>
<dbReference type="EMBL" id="AUSU01001794">
    <property type="protein sequence ID" value="EPS70175.1"/>
    <property type="molecule type" value="Genomic_DNA"/>
</dbReference>
<evidence type="ECO:0000313" key="3">
    <source>
        <dbReference type="Proteomes" id="UP000015453"/>
    </source>
</evidence>